<dbReference type="EMBL" id="JACZZA010000002">
    <property type="protein sequence ID" value="MBE1159712.1"/>
    <property type="molecule type" value="Genomic_DNA"/>
</dbReference>
<gene>
    <name evidence="2" type="ORF">IGX34_04890</name>
</gene>
<dbReference type="RefSeq" id="WP_192554581.1">
    <property type="nucleotide sequence ID" value="NZ_JACZZA010000002.1"/>
</dbReference>
<evidence type="ECO:0000256" key="1">
    <source>
        <dbReference type="SAM" id="SignalP"/>
    </source>
</evidence>
<comment type="caution">
    <text evidence="2">The sequence shown here is derived from an EMBL/GenBank/DDBJ whole genome shotgun (WGS) entry which is preliminary data.</text>
</comment>
<evidence type="ECO:0000313" key="2">
    <source>
        <dbReference type="EMBL" id="MBE1159712.1"/>
    </source>
</evidence>
<organism evidence="2 3">
    <name type="scientific">Dyella acidiphila</name>
    <dbReference type="NCBI Taxonomy" id="2775866"/>
    <lineage>
        <taxon>Bacteria</taxon>
        <taxon>Pseudomonadati</taxon>
        <taxon>Pseudomonadota</taxon>
        <taxon>Gammaproteobacteria</taxon>
        <taxon>Lysobacterales</taxon>
        <taxon>Rhodanobacteraceae</taxon>
        <taxon>Dyella</taxon>
    </lineage>
</organism>
<evidence type="ECO:0000313" key="3">
    <source>
        <dbReference type="Proteomes" id="UP000651010"/>
    </source>
</evidence>
<protein>
    <submittedName>
        <fullName evidence="2">Uncharacterized protein</fullName>
    </submittedName>
</protein>
<sequence length="373" mass="36670">MKRKLFSVMVLASFSSVAMASSVSVGNVLAVDQTAGTAQQGAVFAVDQSSGARSLFSDFGNGAQGVQGVDPSGVAWLPAELLGLIPASVLVTDSSGGSNEQGALYQLDPATGNRSLLSDFGNSGQGAVGEDPLGVLVIPVISGVLNSGVVLVVDPFAGTNGQGAIFSVNASGNRTVLTDFGDDSGFQGVYPDSMAFYPGLLGLLGASVLVADGSAGASGQGVLFSVNPATGTRSVISDFGNSAQGWVDTNTGSTPVSVLVSPAEQIYVLVQEDSAGGGGEVVQVNPVTGARNLVSALSCTDSNGASVSGVDPSSLAWLPDGSIGVADSDAGTGGNGVVFAVNPGTGQCQVLSDFGNSSQGPLGSEPSGIAVAQ</sequence>
<dbReference type="Proteomes" id="UP000651010">
    <property type="component" value="Unassembled WGS sequence"/>
</dbReference>
<keyword evidence="3" id="KW-1185">Reference proteome</keyword>
<accession>A0ABR9G6N4</accession>
<name>A0ABR9G6N4_9GAMM</name>
<keyword evidence="1" id="KW-0732">Signal</keyword>
<dbReference type="SUPFAM" id="SSF75011">
    <property type="entry name" value="3-carboxy-cis,cis-mucoante lactonizing enzyme"/>
    <property type="match status" value="1"/>
</dbReference>
<reference evidence="2 3" key="1">
    <citation type="submission" date="2020-09" db="EMBL/GenBank/DDBJ databases">
        <title>Dyella sp. 7MK23 isolated from forest soil.</title>
        <authorList>
            <person name="Fu J."/>
        </authorList>
    </citation>
    <scope>NUCLEOTIDE SEQUENCE [LARGE SCALE GENOMIC DNA]</scope>
    <source>
        <strain evidence="2 3">7MK23</strain>
    </source>
</reference>
<feature type="signal peptide" evidence="1">
    <location>
        <begin position="1"/>
        <end position="20"/>
    </location>
</feature>
<feature type="chain" id="PRO_5045638088" evidence="1">
    <location>
        <begin position="21"/>
        <end position="373"/>
    </location>
</feature>
<proteinExistence type="predicted"/>